<dbReference type="RefSeq" id="WP_073585099.1">
    <property type="nucleotide sequence ID" value="NZ_AP024897.1"/>
</dbReference>
<dbReference type="PANTHER" id="PTHR35813">
    <property type="entry name" value="INNER MEMBRANE PROTEIN YBAN"/>
    <property type="match status" value="1"/>
</dbReference>
<feature type="transmembrane region" description="Helical" evidence="2">
    <location>
        <begin position="80"/>
        <end position="113"/>
    </location>
</feature>
<keyword evidence="1 2" id="KW-0472">Membrane</keyword>
<keyword evidence="1" id="KW-0997">Cell inner membrane</keyword>
<protein>
    <recommendedName>
        <fullName evidence="1">Inner membrane protein</fullName>
    </recommendedName>
</protein>
<dbReference type="OrthoDB" id="9816293at2"/>
<evidence type="ECO:0000313" key="4">
    <source>
        <dbReference type="Proteomes" id="UP000184600"/>
    </source>
</evidence>
<dbReference type="GO" id="GO:0005886">
    <property type="term" value="C:plasma membrane"/>
    <property type="evidence" value="ECO:0007669"/>
    <property type="project" value="UniProtKB-SubCell"/>
</dbReference>
<dbReference type="Proteomes" id="UP000184600">
    <property type="component" value="Unassembled WGS sequence"/>
</dbReference>
<dbReference type="Pfam" id="PF04304">
    <property type="entry name" value="DUF454"/>
    <property type="match status" value="1"/>
</dbReference>
<evidence type="ECO:0000256" key="2">
    <source>
        <dbReference type="SAM" id="Phobius"/>
    </source>
</evidence>
<reference evidence="4" key="1">
    <citation type="submission" date="2016-12" db="EMBL/GenBank/DDBJ databases">
        <authorList>
            <person name="Rodrigo-Torres L."/>
            <person name="Arahal R.D."/>
            <person name="Lucena T."/>
        </authorList>
    </citation>
    <scope>NUCLEOTIDE SEQUENCE [LARGE SCALE GENOMIC DNA]</scope>
</reference>
<keyword evidence="2" id="KW-0812">Transmembrane</keyword>
<evidence type="ECO:0000256" key="1">
    <source>
        <dbReference type="PIRNR" id="PIRNR016789"/>
    </source>
</evidence>
<dbReference type="PIRSF" id="PIRSF016789">
    <property type="entry name" value="DUF454"/>
    <property type="match status" value="1"/>
</dbReference>
<dbReference type="EMBL" id="FRFG01000048">
    <property type="protein sequence ID" value="SHO57807.1"/>
    <property type="molecule type" value="Genomic_DNA"/>
</dbReference>
<sequence>MMKHWFLTGAGMLSLALGALGIFLPLLPTTPFILLASACFMRSSPRFHNWLLSHAVFGPMIENWQTRRAISPEVRRRGSFLMVITFTFSIWMAPSTILKIILFLFFIIALTLFRRLPVFDPVAHREENH</sequence>
<proteinExistence type="predicted"/>
<name>A0A1M7YYP1_9VIBR</name>
<comment type="subcellular location">
    <subcellularLocation>
        <location evidence="1">Cell inner membrane</location>
        <topology evidence="1">Multi-pass membrane protein</topology>
    </subcellularLocation>
</comment>
<dbReference type="STRING" id="1117707.VQ7734_03577"/>
<organism evidence="3 4">
    <name type="scientific">Vibrio quintilis</name>
    <dbReference type="NCBI Taxonomy" id="1117707"/>
    <lineage>
        <taxon>Bacteria</taxon>
        <taxon>Pseudomonadati</taxon>
        <taxon>Pseudomonadota</taxon>
        <taxon>Gammaproteobacteria</taxon>
        <taxon>Vibrionales</taxon>
        <taxon>Vibrionaceae</taxon>
        <taxon>Vibrio</taxon>
    </lineage>
</organism>
<dbReference type="AlphaFoldDB" id="A0A1M7YYP1"/>
<keyword evidence="2" id="KW-1133">Transmembrane helix</keyword>
<dbReference type="PANTHER" id="PTHR35813:SF1">
    <property type="entry name" value="INNER MEMBRANE PROTEIN YBAN"/>
    <property type="match status" value="1"/>
</dbReference>
<evidence type="ECO:0000313" key="3">
    <source>
        <dbReference type="EMBL" id="SHO57807.1"/>
    </source>
</evidence>
<keyword evidence="4" id="KW-1185">Reference proteome</keyword>
<keyword evidence="1" id="KW-1003">Cell membrane</keyword>
<gene>
    <name evidence="3" type="primary">ybaN</name>
    <name evidence="3" type="ORF">VQ7734_03577</name>
</gene>
<dbReference type="InterPro" id="IPR007401">
    <property type="entry name" value="DUF454"/>
</dbReference>
<accession>A0A1M7YYP1</accession>